<keyword evidence="4 6" id="KW-0347">Helicase</keyword>
<dbReference type="PROSITE" id="PS00039">
    <property type="entry name" value="DEAD_ATP_HELICASE"/>
    <property type="match status" value="1"/>
</dbReference>
<dbReference type="EMBL" id="JAAAID010000177">
    <property type="protein sequence ID" value="KAG0021121.1"/>
    <property type="molecule type" value="Genomic_DNA"/>
</dbReference>
<dbReference type="CDD" id="cd18787">
    <property type="entry name" value="SF2_C_DEAD"/>
    <property type="match status" value="1"/>
</dbReference>
<dbReference type="Proteomes" id="UP000703661">
    <property type="component" value="Unassembled WGS sequence"/>
</dbReference>
<dbReference type="Gene3D" id="3.40.50.300">
    <property type="entry name" value="P-loop containing nucleotide triphosphate hydrolases"/>
    <property type="match status" value="2"/>
</dbReference>
<evidence type="ECO:0000259" key="8">
    <source>
        <dbReference type="PROSITE" id="PS51192"/>
    </source>
</evidence>
<dbReference type="InterPro" id="IPR027417">
    <property type="entry name" value="P-loop_NTPase"/>
</dbReference>
<accession>A0A9P6N0X6</accession>
<evidence type="ECO:0000259" key="9">
    <source>
        <dbReference type="PROSITE" id="PS51194"/>
    </source>
</evidence>
<evidence type="ECO:0000256" key="4">
    <source>
        <dbReference type="ARBA" id="ARBA00022806"/>
    </source>
</evidence>
<dbReference type="SMART" id="SM00490">
    <property type="entry name" value="HELICc"/>
    <property type="match status" value="1"/>
</dbReference>
<dbReference type="GO" id="GO:0003676">
    <property type="term" value="F:nucleic acid binding"/>
    <property type="evidence" value="ECO:0007669"/>
    <property type="project" value="InterPro"/>
</dbReference>
<evidence type="ECO:0000256" key="2">
    <source>
        <dbReference type="ARBA" id="ARBA00022741"/>
    </source>
</evidence>
<dbReference type="SUPFAM" id="SSF52540">
    <property type="entry name" value="P-loop containing nucleoside triphosphate hydrolases"/>
    <property type="match status" value="1"/>
</dbReference>
<feature type="region of interest" description="Disordered" evidence="7">
    <location>
        <begin position="479"/>
        <end position="579"/>
    </location>
</feature>
<dbReference type="PROSITE" id="PS51192">
    <property type="entry name" value="HELICASE_ATP_BIND_1"/>
    <property type="match status" value="1"/>
</dbReference>
<dbReference type="FunFam" id="3.40.50.300:FF:000008">
    <property type="entry name" value="ATP-dependent RNA helicase RhlB"/>
    <property type="match status" value="1"/>
</dbReference>
<evidence type="ECO:0000256" key="6">
    <source>
        <dbReference type="RuleBase" id="RU000492"/>
    </source>
</evidence>
<dbReference type="PROSITE" id="PS51194">
    <property type="entry name" value="HELICASE_CTER"/>
    <property type="match status" value="1"/>
</dbReference>
<keyword evidence="3 6" id="KW-0378">Hydrolase</keyword>
<keyword evidence="11" id="KW-1185">Reference proteome</keyword>
<protein>
    <recommendedName>
        <fullName evidence="1">RNA helicase</fullName>
        <ecNumber evidence="1">3.6.4.13</ecNumber>
    </recommendedName>
</protein>
<dbReference type="EC" id="3.6.4.13" evidence="1"/>
<comment type="caution">
    <text evidence="10">The sequence shown here is derived from an EMBL/GenBank/DDBJ whole genome shotgun (WGS) entry which is preliminary data.</text>
</comment>
<dbReference type="InterPro" id="IPR001650">
    <property type="entry name" value="Helicase_C-like"/>
</dbReference>
<keyword evidence="2 6" id="KW-0547">Nucleotide-binding</keyword>
<dbReference type="Pfam" id="PF00271">
    <property type="entry name" value="Helicase_C"/>
    <property type="match status" value="1"/>
</dbReference>
<dbReference type="GO" id="GO:0005524">
    <property type="term" value="F:ATP binding"/>
    <property type="evidence" value="ECO:0007669"/>
    <property type="project" value="UniProtKB-KW"/>
</dbReference>
<dbReference type="GO" id="GO:0003724">
    <property type="term" value="F:RNA helicase activity"/>
    <property type="evidence" value="ECO:0007669"/>
    <property type="project" value="UniProtKB-EC"/>
</dbReference>
<dbReference type="PANTHER" id="PTHR47958">
    <property type="entry name" value="ATP-DEPENDENT RNA HELICASE DBP3"/>
    <property type="match status" value="1"/>
</dbReference>
<sequence length="579" mass="64809">MDATFTALANEQDARLKSGATSSMDYRVAEKWGERGEDPYWNPNNNEVEYAFQKEVYEYPENSNGSAPSNPRLEEELYSDEHRIHAGVYFDKYTKAKVSRKGGPETHTPIENKNAIPLIMGGYDLLACSQTGSGKTAAFLLPILSKISTKLERTAEAKPNQPGARRRKASPQALIILPTRELSIQIFDEARRTRVRPMVIYGGADVRAQKEKLALGCDLLIATPGRLADAMERGAVALDRVKYLVLDEADRSLDEGFENKIRDILLSSDLPRDEGLQTMMFSATFPNEIQCLARDFMKEDYCRLRIGRIGGTTTDIIQKVLYVEEDDKENTLIEILLSQPPSRTIIFVATKWKADYLDDILYNMNFPCISLHGDRSQRERELALEAFKIGRSPILVATAVAARGLDIKDILHVINYDLSDDIDDYVHRIGRTARAGNPGLATTFFNEGQNYRIAPQLTQLLSECQQMVPDFLAEYISDKGPREDDFYDSDTADDGGGHIPSNGVSASYESKPANNPASPVEPPPAPAPEQLEQPEQPEKPEQPEQPEQPSPWGFVETHREPQPTKEWNGEQEAAARGWN</sequence>
<dbReference type="InterPro" id="IPR011545">
    <property type="entry name" value="DEAD/DEAH_box_helicase_dom"/>
</dbReference>
<feature type="domain" description="Helicase C-terminal" evidence="9">
    <location>
        <begin position="315"/>
        <end position="476"/>
    </location>
</feature>
<dbReference type="InterPro" id="IPR014001">
    <property type="entry name" value="Helicase_ATP-bd"/>
</dbReference>
<name>A0A9P6N0X6_9FUNG</name>
<feature type="domain" description="Helicase ATP-binding" evidence="8">
    <location>
        <begin position="116"/>
        <end position="303"/>
    </location>
</feature>
<evidence type="ECO:0000313" key="10">
    <source>
        <dbReference type="EMBL" id="KAG0021121.1"/>
    </source>
</evidence>
<evidence type="ECO:0000256" key="5">
    <source>
        <dbReference type="ARBA" id="ARBA00022840"/>
    </source>
</evidence>
<dbReference type="SMART" id="SM00487">
    <property type="entry name" value="DEXDc"/>
    <property type="match status" value="1"/>
</dbReference>
<dbReference type="InterPro" id="IPR000629">
    <property type="entry name" value="RNA-helicase_DEAD-box_CS"/>
</dbReference>
<evidence type="ECO:0000313" key="11">
    <source>
        <dbReference type="Proteomes" id="UP000703661"/>
    </source>
</evidence>
<reference evidence="10" key="1">
    <citation type="journal article" date="2020" name="Fungal Divers.">
        <title>Resolving the Mortierellaceae phylogeny through synthesis of multi-gene phylogenetics and phylogenomics.</title>
        <authorList>
            <person name="Vandepol N."/>
            <person name="Liber J."/>
            <person name="Desiro A."/>
            <person name="Na H."/>
            <person name="Kennedy M."/>
            <person name="Barry K."/>
            <person name="Grigoriev I.V."/>
            <person name="Miller A.N."/>
            <person name="O'Donnell K."/>
            <person name="Stajich J.E."/>
            <person name="Bonito G."/>
        </authorList>
    </citation>
    <scope>NUCLEOTIDE SEQUENCE</scope>
    <source>
        <strain evidence="10">NRRL 2769</strain>
    </source>
</reference>
<evidence type="ECO:0000256" key="7">
    <source>
        <dbReference type="SAM" id="MobiDB-lite"/>
    </source>
</evidence>
<keyword evidence="5 6" id="KW-0067">ATP-binding</keyword>
<proteinExistence type="inferred from homology"/>
<evidence type="ECO:0000256" key="3">
    <source>
        <dbReference type="ARBA" id="ARBA00022801"/>
    </source>
</evidence>
<dbReference type="GO" id="GO:0016787">
    <property type="term" value="F:hydrolase activity"/>
    <property type="evidence" value="ECO:0007669"/>
    <property type="project" value="UniProtKB-KW"/>
</dbReference>
<dbReference type="Pfam" id="PF00270">
    <property type="entry name" value="DEAD"/>
    <property type="match status" value="1"/>
</dbReference>
<gene>
    <name evidence="10" type="primary">DED1_2</name>
    <name evidence="10" type="ORF">BGZ80_003003</name>
</gene>
<evidence type="ECO:0000256" key="1">
    <source>
        <dbReference type="ARBA" id="ARBA00012552"/>
    </source>
</evidence>
<organism evidence="10 11">
    <name type="scientific">Entomortierella chlamydospora</name>
    <dbReference type="NCBI Taxonomy" id="101097"/>
    <lineage>
        <taxon>Eukaryota</taxon>
        <taxon>Fungi</taxon>
        <taxon>Fungi incertae sedis</taxon>
        <taxon>Mucoromycota</taxon>
        <taxon>Mortierellomycotina</taxon>
        <taxon>Mortierellomycetes</taxon>
        <taxon>Mortierellales</taxon>
        <taxon>Mortierellaceae</taxon>
        <taxon>Entomortierella</taxon>
    </lineage>
</organism>
<comment type="similarity">
    <text evidence="6">Belongs to the DEAD box helicase family.</text>
</comment>
<dbReference type="AlphaFoldDB" id="A0A9P6N0X6"/>